<keyword evidence="2" id="KW-1185">Reference proteome</keyword>
<organism evidence="1 2">
    <name type="scientific">Paenibacillus mesotrionivorans</name>
    <dbReference type="NCBI Taxonomy" id="3160968"/>
    <lineage>
        <taxon>Bacteria</taxon>
        <taxon>Bacillati</taxon>
        <taxon>Bacillota</taxon>
        <taxon>Bacilli</taxon>
        <taxon>Bacillales</taxon>
        <taxon>Paenibacillaceae</taxon>
        <taxon>Paenibacillus</taxon>
    </lineage>
</organism>
<dbReference type="Proteomes" id="UP001631969">
    <property type="component" value="Unassembled WGS sequence"/>
</dbReference>
<protein>
    <submittedName>
        <fullName evidence="1">Uncharacterized protein</fullName>
    </submittedName>
</protein>
<gene>
    <name evidence="1" type="ORF">ACI1P1_22715</name>
</gene>
<comment type="caution">
    <text evidence="1">The sequence shown here is derived from an EMBL/GenBank/DDBJ whole genome shotgun (WGS) entry which is preliminary data.</text>
</comment>
<evidence type="ECO:0000313" key="1">
    <source>
        <dbReference type="EMBL" id="MFM9331111.1"/>
    </source>
</evidence>
<name>A0ACC7P593_9BACL</name>
<reference evidence="1" key="1">
    <citation type="submission" date="2024-12" db="EMBL/GenBank/DDBJ databases">
        <authorList>
            <person name="Wu N."/>
        </authorList>
    </citation>
    <scope>NUCLEOTIDE SEQUENCE</scope>
    <source>
        <strain evidence="1">P15</strain>
    </source>
</reference>
<evidence type="ECO:0000313" key="2">
    <source>
        <dbReference type="Proteomes" id="UP001631969"/>
    </source>
</evidence>
<accession>A0ACC7P593</accession>
<dbReference type="EMBL" id="JBJURJ010000016">
    <property type="protein sequence ID" value="MFM9331111.1"/>
    <property type="molecule type" value="Genomic_DNA"/>
</dbReference>
<sequence>MKLLKDMIKVLFIIPAGTVITFFFGHQPVMLANDMMKKQDRGAMEYQRLERI</sequence>
<proteinExistence type="predicted"/>